<dbReference type="GO" id="GO:0016857">
    <property type="term" value="F:racemase and epimerase activity, acting on carbohydrates and derivatives"/>
    <property type="evidence" value="ECO:0007669"/>
    <property type="project" value="InterPro"/>
</dbReference>
<keyword evidence="2" id="KW-1185">Reference proteome</keyword>
<dbReference type="InterPro" id="IPR008000">
    <property type="entry name" value="Rham/fucose_mutarotase"/>
</dbReference>
<dbReference type="PANTHER" id="PTHR34389:SF2">
    <property type="entry name" value="L-RHAMNOSE MUTAROTASE"/>
    <property type="match status" value="1"/>
</dbReference>
<dbReference type="AlphaFoldDB" id="A0A2S4A141"/>
<gene>
    <name evidence="1" type="ORF">CVS27_01025</name>
</gene>
<evidence type="ECO:0000313" key="2">
    <source>
        <dbReference type="Proteomes" id="UP000237061"/>
    </source>
</evidence>
<name>A0A2S4A141_ARTGL</name>
<dbReference type="EMBL" id="PPXC01000001">
    <property type="protein sequence ID" value="POH75221.1"/>
    <property type="molecule type" value="Genomic_DNA"/>
</dbReference>
<reference evidence="1 2" key="1">
    <citation type="submission" date="2018-01" db="EMBL/GenBank/DDBJ databases">
        <title>Arthrobacter sp. nov., from glaciers in China.</title>
        <authorList>
            <person name="Liu Q."/>
            <person name="Xin Y.-H."/>
        </authorList>
    </citation>
    <scope>NUCLEOTIDE SEQUENCE [LARGE SCALE GENOMIC DNA]</scope>
    <source>
        <strain evidence="1 2">HLT2-12-2</strain>
    </source>
</reference>
<evidence type="ECO:0000313" key="1">
    <source>
        <dbReference type="EMBL" id="POH75221.1"/>
    </source>
</evidence>
<dbReference type="RefSeq" id="WP_103463879.1">
    <property type="nucleotide sequence ID" value="NZ_PPXC01000001.1"/>
</dbReference>
<comment type="caution">
    <text evidence="1">The sequence shown here is derived from an EMBL/GenBank/DDBJ whole genome shotgun (WGS) entry which is preliminary data.</text>
</comment>
<organism evidence="1 2">
    <name type="scientific">Arthrobacter glacialis</name>
    <dbReference type="NCBI Taxonomy" id="1664"/>
    <lineage>
        <taxon>Bacteria</taxon>
        <taxon>Bacillati</taxon>
        <taxon>Actinomycetota</taxon>
        <taxon>Actinomycetes</taxon>
        <taxon>Micrococcales</taxon>
        <taxon>Micrococcaceae</taxon>
        <taxon>Arthrobacter</taxon>
    </lineage>
</organism>
<dbReference type="SUPFAM" id="SSF54909">
    <property type="entry name" value="Dimeric alpha+beta barrel"/>
    <property type="match status" value="1"/>
</dbReference>
<protein>
    <submittedName>
        <fullName evidence="1">L-rhamnose mutarotase</fullName>
    </submittedName>
</protein>
<dbReference type="Proteomes" id="UP000237061">
    <property type="component" value="Unassembled WGS sequence"/>
</dbReference>
<dbReference type="PANTHER" id="PTHR34389">
    <property type="entry name" value="L-RHAMNOSE MUTAROTASE"/>
    <property type="match status" value="1"/>
</dbReference>
<dbReference type="InterPro" id="IPR011008">
    <property type="entry name" value="Dimeric_a/b-barrel"/>
</dbReference>
<accession>A0A2S4A141</accession>
<dbReference type="Gene3D" id="3.30.70.100">
    <property type="match status" value="1"/>
</dbReference>
<sequence>MRVCFRSAVDPSKIPAYKLAHAQVWPEMLRELKAAGWNDYTLHLGADGLLIGFVDCDDLDAARARMALTGVNARWQEQMAKLFPAADGAPDEGFIVMEEVFNLEDQLAAVSDHNEGTAK</sequence>
<proteinExistence type="predicted"/>
<dbReference type="GO" id="GO:0019301">
    <property type="term" value="P:rhamnose catabolic process"/>
    <property type="evidence" value="ECO:0007669"/>
    <property type="project" value="TreeGrafter"/>
</dbReference>
<dbReference type="Pfam" id="PF05336">
    <property type="entry name" value="rhaM"/>
    <property type="match status" value="1"/>
</dbReference>